<sequence length="551" mass="63330">MKTLQELSKADELVELCGYVPIALCIAGSLLSKGVYTEEELIKCLKQGPLDVLQSNRRPTVDTSVEKSIMTSFEALEDCEMQALILLCSFPGSFDTEAAKVLIAPCLPTTARGQQVLILTELIDRCLVEQPSTQRYEIHSLIHTAAKKIGRERYPQLLDQGKKLACDHFISRFADNAKKHWSKDKCKESVEAFNEDRHNFEFFLQVYVERRENQDAETVDACKTFSDDFPQNCMYLEKCVLPRFYTKILQRLLQTVNSASQPVYRVELLCLLGNETRKEGNEQKFKALMEEADQIHSKNQAEFETKALSEVYFLNRHARFLSEINYSNENESRIQEETKTALNVSKKQLGDHPETAKNSFTCRNKRTAPWKILRSQQKLNEALELYEKCLGTHIRTAKAHKHIADFYLSFRGTADRALDTCREHYGDAIKLFEDSGVGGRKESILTLKNLAICHAKKNNFHDAIKQLKKAEEVAERELEEDHKWKVLIKTKLALLHDKMGHPDQAKVVMLEGLLMSKRINLPMKGKRKIQKFINRYPGTFPEEDFPRFVSV</sequence>
<evidence type="ECO:0000313" key="2">
    <source>
        <dbReference type="Proteomes" id="UP001163046"/>
    </source>
</evidence>
<dbReference type="SUPFAM" id="SSF48452">
    <property type="entry name" value="TPR-like"/>
    <property type="match status" value="1"/>
</dbReference>
<dbReference type="EMBL" id="MU827012">
    <property type="protein sequence ID" value="KAJ7369391.1"/>
    <property type="molecule type" value="Genomic_DNA"/>
</dbReference>
<keyword evidence="2" id="KW-1185">Reference proteome</keyword>
<comment type="caution">
    <text evidence="1">The sequence shown here is derived from an EMBL/GenBank/DDBJ whole genome shotgun (WGS) entry which is preliminary data.</text>
</comment>
<dbReference type="Proteomes" id="UP001163046">
    <property type="component" value="Unassembled WGS sequence"/>
</dbReference>
<evidence type="ECO:0000313" key="1">
    <source>
        <dbReference type="EMBL" id="KAJ7369391.1"/>
    </source>
</evidence>
<organism evidence="1 2">
    <name type="scientific">Desmophyllum pertusum</name>
    <dbReference type="NCBI Taxonomy" id="174260"/>
    <lineage>
        <taxon>Eukaryota</taxon>
        <taxon>Metazoa</taxon>
        <taxon>Cnidaria</taxon>
        <taxon>Anthozoa</taxon>
        <taxon>Hexacorallia</taxon>
        <taxon>Scleractinia</taxon>
        <taxon>Caryophylliina</taxon>
        <taxon>Caryophylliidae</taxon>
        <taxon>Desmophyllum</taxon>
    </lineage>
</organism>
<gene>
    <name evidence="1" type="ORF">OS493_039400</name>
</gene>
<dbReference type="InterPro" id="IPR011990">
    <property type="entry name" value="TPR-like_helical_dom_sf"/>
</dbReference>
<dbReference type="OrthoDB" id="5986190at2759"/>
<name>A0A9W9YTX3_9CNID</name>
<accession>A0A9W9YTX3</accession>
<reference evidence="1" key="1">
    <citation type="submission" date="2023-01" db="EMBL/GenBank/DDBJ databases">
        <title>Genome assembly of the deep-sea coral Lophelia pertusa.</title>
        <authorList>
            <person name="Herrera S."/>
            <person name="Cordes E."/>
        </authorList>
    </citation>
    <scope>NUCLEOTIDE SEQUENCE</scope>
    <source>
        <strain evidence="1">USNM1676648</strain>
        <tissue evidence="1">Polyp</tissue>
    </source>
</reference>
<protein>
    <submittedName>
        <fullName evidence="1">Uncharacterized protein</fullName>
    </submittedName>
</protein>
<dbReference type="Pfam" id="PF13424">
    <property type="entry name" value="TPR_12"/>
    <property type="match status" value="1"/>
</dbReference>
<dbReference type="AlphaFoldDB" id="A0A9W9YTX3"/>
<dbReference type="Gene3D" id="1.25.40.10">
    <property type="entry name" value="Tetratricopeptide repeat domain"/>
    <property type="match status" value="1"/>
</dbReference>
<proteinExistence type="predicted"/>